<organism evidence="8 9">
    <name type="scientific">Faecalicatena faecalis</name>
    <dbReference type="NCBI Taxonomy" id="2726362"/>
    <lineage>
        <taxon>Bacteria</taxon>
        <taxon>Bacillati</taxon>
        <taxon>Bacillota</taxon>
        <taxon>Clostridia</taxon>
        <taxon>Lachnospirales</taxon>
        <taxon>Lachnospiraceae</taxon>
        <taxon>Faecalicatena</taxon>
    </lineage>
</organism>
<evidence type="ECO:0000256" key="1">
    <source>
        <dbReference type="ARBA" id="ARBA00007039"/>
    </source>
</evidence>
<sequence length="295" mass="33376">MKTAEKGQTQAQAHYCFRQQAGSNIVKLYIYDDVSEYGDFNWSTWSYDESETSAKFFKKALEEVSETDTIELHINSYGGSVKEGIAIYNMLKQKKCKEIIAYVDGFAYSIASVILQAADRRIMGLGTSLLIHNMWLSIAGNAEDLRKAADDLDVLMESNRQIYLERATISEEELIEMMNNETYLTPDKAVEMGFADEVDKETEADPEDALAAVQQQLQQLRRTMAEQKSFRTELLAFCKGAAQKKNEDQNDDSDEEDDTDDEDDEDDDKNKKDDKKQSKNLAALLAQAAKTNLSK</sequence>
<evidence type="ECO:0000256" key="6">
    <source>
        <dbReference type="RuleBase" id="RU003567"/>
    </source>
</evidence>
<gene>
    <name evidence="8" type="ORF">HGO97_007645</name>
</gene>
<dbReference type="EMBL" id="JABACJ020000005">
    <property type="protein sequence ID" value="MBU3875682.1"/>
    <property type="molecule type" value="Genomic_DNA"/>
</dbReference>
<dbReference type="GO" id="GO:0006508">
    <property type="term" value="P:proteolysis"/>
    <property type="evidence" value="ECO:0007669"/>
    <property type="project" value="UniProtKB-KW"/>
</dbReference>
<keyword evidence="5" id="KW-0720">Serine protease</keyword>
<dbReference type="PANTHER" id="PTHR10381:SF70">
    <property type="entry name" value="ATP-DEPENDENT CLP PROTEASE PROTEOLYTIC SUBUNIT"/>
    <property type="match status" value="1"/>
</dbReference>
<dbReference type="InterPro" id="IPR029045">
    <property type="entry name" value="ClpP/crotonase-like_dom_sf"/>
</dbReference>
<evidence type="ECO:0000256" key="3">
    <source>
        <dbReference type="ARBA" id="ARBA00022670"/>
    </source>
</evidence>
<dbReference type="NCBIfam" id="NF045542">
    <property type="entry name" value="Clp_rel_HeadMat"/>
    <property type="match status" value="1"/>
</dbReference>
<dbReference type="InterPro" id="IPR023562">
    <property type="entry name" value="ClpP/TepA"/>
</dbReference>
<keyword evidence="3 8" id="KW-0645">Protease</keyword>
<dbReference type="Pfam" id="PF00574">
    <property type="entry name" value="CLP_protease"/>
    <property type="match status" value="1"/>
</dbReference>
<evidence type="ECO:0000313" key="9">
    <source>
        <dbReference type="Proteomes" id="UP000723714"/>
    </source>
</evidence>
<feature type="compositionally biased region" description="Acidic residues" evidence="7">
    <location>
        <begin position="249"/>
        <end position="267"/>
    </location>
</feature>
<evidence type="ECO:0000313" key="8">
    <source>
        <dbReference type="EMBL" id="MBU3875682.1"/>
    </source>
</evidence>
<evidence type="ECO:0000256" key="2">
    <source>
        <dbReference type="ARBA" id="ARBA00022490"/>
    </source>
</evidence>
<keyword evidence="9" id="KW-1185">Reference proteome</keyword>
<feature type="compositionally biased region" description="Basic and acidic residues" evidence="7">
    <location>
        <begin position="268"/>
        <end position="277"/>
    </location>
</feature>
<keyword evidence="2" id="KW-0963">Cytoplasm</keyword>
<dbReference type="CDD" id="cd07016">
    <property type="entry name" value="S14_ClpP_1"/>
    <property type="match status" value="1"/>
</dbReference>
<reference evidence="8 9" key="1">
    <citation type="submission" date="2021-06" db="EMBL/GenBank/DDBJ databases">
        <title>Faecalicatena sp. nov. isolated from porcine feces.</title>
        <authorList>
            <person name="Oh B.S."/>
            <person name="Lee J.H."/>
        </authorList>
    </citation>
    <scope>NUCLEOTIDE SEQUENCE [LARGE SCALE GENOMIC DNA]</scope>
    <source>
        <strain evidence="8 9">AGMB00832</strain>
    </source>
</reference>
<proteinExistence type="inferred from homology"/>
<dbReference type="SUPFAM" id="SSF52096">
    <property type="entry name" value="ClpP/crotonase"/>
    <property type="match status" value="1"/>
</dbReference>
<dbReference type="GO" id="GO:0008233">
    <property type="term" value="F:peptidase activity"/>
    <property type="evidence" value="ECO:0007669"/>
    <property type="project" value="UniProtKB-KW"/>
</dbReference>
<dbReference type="PANTHER" id="PTHR10381">
    <property type="entry name" value="ATP-DEPENDENT CLP PROTEASE PROTEOLYTIC SUBUNIT"/>
    <property type="match status" value="1"/>
</dbReference>
<comment type="caution">
    <text evidence="8">The sequence shown here is derived from an EMBL/GenBank/DDBJ whole genome shotgun (WGS) entry which is preliminary data.</text>
</comment>
<keyword evidence="4" id="KW-0378">Hydrolase</keyword>
<feature type="compositionally biased region" description="Low complexity" evidence="7">
    <location>
        <begin position="279"/>
        <end position="295"/>
    </location>
</feature>
<name>A0ABS6D395_9FIRM</name>
<dbReference type="Proteomes" id="UP000723714">
    <property type="component" value="Unassembled WGS sequence"/>
</dbReference>
<protein>
    <recommendedName>
        <fullName evidence="6">ATP-dependent Clp protease proteolytic subunit</fullName>
    </recommendedName>
</protein>
<evidence type="ECO:0000256" key="5">
    <source>
        <dbReference type="ARBA" id="ARBA00022825"/>
    </source>
</evidence>
<feature type="region of interest" description="Disordered" evidence="7">
    <location>
        <begin position="241"/>
        <end position="295"/>
    </location>
</feature>
<accession>A0ABS6D395</accession>
<dbReference type="Gene3D" id="3.90.226.10">
    <property type="entry name" value="2-enoyl-CoA Hydratase, Chain A, domain 1"/>
    <property type="match status" value="1"/>
</dbReference>
<dbReference type="InterPro" id="IPR001907">
    <property type="entry name" value="ClpP"/>
</dbReference>
<dbReference type="PRINTS" id="PR00127">
    <property type="entry name" value="CLPPROTEASEP"/>
</dbReference>
<evidence type="ECO:0000256" key="7">
    <source>
        <dbReference type="SAM" id="MobiDB-lite"/>
    </source>
</evidence>
<evidence type="ECO:0000256" key="4">
    <source>
        <dbReference type="ARBA" id="ARBA00022801"/>
    </source>
</evidence>
<comment type="similarity">
    <text evidence="1 6">Belongs to the peptidase S14 family.</text>
</comment>